<dbReference type="RefSeq" id="WP_086041482.1">
    <property type="nucleotide sequence ID" value="NZ_CBCRZA010000011.1"/>
</dbReference>
<evidence type="ECO:0000313" key="7">
    <source>
        <dbReference type="EMBL" id="ARQ05760.1"/>
    </source>
</evidence>
<feature type="transmembrane region" description="Helical" evidence="5">
    <location>
        <begin position="363"/>
        <end position="382"/>
    </location>
</feature>
<dbReference type="KEGG" id="mcak:MCCS_00880"/>
<keyword evidence="3 5" id="KW-1133">Transmembrane helix</keyword>
<dbReference type="InterPro" id="IPR013525">
    <property type="entry name" value="ABC2_TM"/>
</dbReference>
<accession>A0A1W7A9H0</accession>
<dbReference type="OrthoDB" id="2406134at2"/>
<feature type="transmembrane region" description="Helical" evidence="5">
    <location>
        <begin position="259"/>
        <end position="283"/>
    </location>
</feature>
<dbReference type="GeneID" id="35294246"/>
<proteinExistence type="predicted"/>
<dbReference type="PANTHER" id="PTHR43077">
    <property type="entry name" value="TRANSPORT PERMEASE YVFS-RELATED"/>
    <property type="match status" value="1"/>
</dbReference>
<evidence type="ECO:0000256" key="3">
    <source>
        <dbReference type="ARBA" id="ARBA00022989"/>
    </source>
</evidence>
<sequence length="451" mass="50243">MNILKNKLLYITLIAGLALVCILSLAFYPAYNPKPKDLPIAIVNLDQGMDIQGKSTNIGKTFTDNIKDNKELAKSVKFVTVKSKDDLKEGFEDNKYYSAIIIPQNFTQDATSAMRSEIQTAKKAEAKAAALKAQTDLQAKVQSGQVTPQQAQQIGIQMKQKMEQMQKQNADLLKPITVKKGEIEIQINQGASAQAATISDKMLSTMGEKINTMLSKQTVTQLDKNNIKVAAKDMDALLNPVTTKHTTLNKIKDHQANGMGGMLLFTPVWMGSLVSAILLFFAFRTSHLVKRSERIIATLFQIGMAALAAFISSFGGVWFITQVLDFYMPEPMQTATYIFIAMFGFIMLILGVMAWLGMKAVPLFMVLLFFSMQMLTLPKQMLHEFYQKYVLTWDPFSFYVEGLRELIYLNKDLSFNTPVAVMVGLAIFGIISTLLAAAIRKHSEKRAELPA</sequence>
<protein>
    <submittedName>
        <fullName evidence="7">ABC-2 family transporter protein</fullName>
    </submittedName>
</protein>
<feature type="transmembrane region" description="Helical" evidence="5">
    <location>
        <begin position="295"/>
        <end position="320"/>
    </location>
</feature>
<evidence type="ECO:0000256" key="1">
    <source>
        <dbReference type="ARBA" id="ARBA00004141"/>
    </source>
</evidence>
<name>A0A1W7A9H0_9STAP</name>
<feature type="domain" description="ABC-2 type transporter transmembrane" evidence="6">
    <location>
        <begin position="9"/>
        <end position="437"/>
    </location>
</feature>
<evidence type="ECO:0000313" key="8">
    <source>
        <dbReference type="Proteomes" id="UP000194154"/>
    </source>
</evidence>
<gene>
    <name evidence="7" type="ORF">MCCS_00880</name>
</gene>
<dbReference type="PANTHER" id="PTHR43077:SF5">
    <property type="entry name" value="PHAGE INFECTION PROTEIN"/>
    <property type="match status" value="1"/>
</dbReference>
<evidence type="ECO:0000256" key="4">
    <source>
        <dbReference type="ARBA" id="ARBA00023136"/>
    </source>
</evidence>
<dbReference type="GO" id="GO:0140359">
    <property type="term" value="F:ABC-type transporter activity"/>
    <property type="evidence" value="ECO:0007669"/>
    <property type="project" value="InterPro"/>
</dbReference>
<evidence type="ECO:0000256" key="2">
    <source>
        <dbReference type="ARBA" id="ARBA00022692"/>
    </source>
</evidence>
<dbReference type="GO" id="GO:0016020">
    <property type="term" value="C:membrane"/>
    <property type="evidence" value="ECO:0007669"/>
    <property type="project" value="UniProtKB-SubCell"/>
</dbReference>
<dbReference type="EMBL" id="CP021059">
    <property type="protein sequence ID" value="ARQ05760.1"/>
    <property type="molecule type" value="Genomic_DNA"/>
</dbReference>
<evidence type="ECO:0000259" key="6">
    <source>
        <dbReference type="Pfam" id="PF12698"/>
    </source>
</evidence>
<evidence type="ECO:0000256" key="5">
    <source>
        <dbReference type="SAM" id="Phobius"/>
    </source>
</evidence>
<feature type="transmembrane region" description="Helical" evidence="5">
    <location>
        <begin position="335"/>
        <end position="356"/>
    </location>
</feature>
<reference evidence="7 8" key="1">
    <citation type="journal article" date="2017" name="Int. J. Syst. Evol. Microbiol.">
        <title>Macrococcus canis sp. nov., a skin bacterium associated with infections in dogs.</title>
        <authorList>
            <person name="Gobeli Brawand S."/>
            <person name="Cotting K."/>
            <person name="Gomez-Sanz E."/>
            <person name="Collaud A."/>
            <person name="Thomann A."/>
            <person name="Brodard I."/>
            <person name="Rodriguez-Campos S."/>
            <person name="Strauss C."/>
            <person name="Perreten V."/>
        </authorList>
    </citation>
    <scope>NUCLEOTIDE SEQUENCE [LARGE SCALE GENOMIC DNA]</scope>
    <source>
        <strain evidence="7 8">KM45013</strain>
    </source>
</reference>
<keyword evidence="4 5" id="KW-0472">Membrane</keyword>
<keyword evidence="2 5" id="KW-0812">Transmembrane</keyword>
<organism evidence="7 8">
    <name type="scientific">Macrococcoides canis</name>
    <dbReference type="NCBI Taxonomy" id="1855823"/>
    <lineage>
        <taxon>Bacteria</taxon>
        <taxon>Bacillati</taxon>
        <taxon>Bacillota</taxon>
        <taxon>Bacilli</taxon>
        <taxon>Bacillales</taxon>
        <taxon>Staphylococcaceae</taxon>
        <taxon>Macrococcoides</taxon>
    </lineage>
</organism>
<dbReference type="Pfam" id="PF12698">
    <property type="entry name" value="ABC2_membrane_3"/>
    <property type="match status" value="1"/>
</dbReference>
<comment type="subcellular location">
    <subcellularLocation>
        <location evidence="1">Membrane</location>
        <topology evidence="1">Multi-pass membrane protein</topology>
    </subcellularLocation>
</comment>
<feature type="transmembrane region" description="Helical" evidence="5">
    <location>
        <begin position="7"/>
        <end position="31"/>
    </location>
</feature>
<dbReference type="AlphaFoldDB" id="A0A1W7A9H0"/>
<feature type="transmembrane region" description="Helical" evidence="5">
    <location>
        <begin position="419"/>
        <end position="439"/>
    </location>
</feature>
<dbReference type="InterPro" id="IPR051328">
    <property type="entry name" value="T7SS_ABC-Transporter"/>
</dbReference>
<dbReference type="Proteomes" id="UP000194154">
    <property type="component" value="Chromosome"/>
</dbReference>
<keyword evidence="8" id="KW-1185">Reference proteome</keyword>
<dbReference type="Gene3D" id="3.40.1710.10">
    <property type="entry name" value="abc type-2 transporter like domain"/>
    <property type="match status" value="1"/>
</dbReference>
<dbReference type="STRING" id="1855823.MCCS_00880"/>